<dbReference type="EMBL" id="CASHSV030000024">
    <property type="protein sequence ID" value="CAJ2638510.1"/>
    <property type="molecule type" value="Genomic_DNA"/>
</dbReference>
<evidence type="ECO:0000313" key="1">
    <source>
        <dbReference type="EMBL" id="CAJ2638510.1"/>
    </source>
</evidence>
<accession>A0ACB0J316</accession>
<organism evidence="1 2">
    <name type="scientific">Trifolium pratense</name>
    <name type="common">Red clover</name>
    <dbReference type="NCBI Taxonomy" id="57577"/>
    <lineage>
        <taxon>Eukaryota</taxon>
        <taxon>Viridiplantae</taxon>
        <taxon>Streptophyta</taxon>
        <taxon>Embryophyta</taxon>
        <taxon>Tracheophyta</taxon>
        <taxon>Spermatophyta</taxon>
        <taxon>Magnoliopsida</taxon>
        <taxon>eudicotyledons</taxon>
        <taxon>Gunneridae</taxon>
        <taxon>Pentapetalae</taxon>
        <taxon>rosids</taxon>
        <taxon>fabids</taxon>
        <taxon>Fabales</taxon>
        <taxon>Fabaceae</taxon>
        <taxon>Papilionoideae</taxon>
        <taxon>50 kb inversion clade</taxon>
        <taxon>NPAAA clade</taxon>
        <taxon>Hologalegina</taxon>
        <taxon>IRL clade</taxon>
        <taxon>Trifolieae</taxon>
        <taxon>Trifolium</taxon>
    </lineage>
</organism>
<reference evidence="1" key="1">
    <citation type="submission" date="2023-10" db="EMBL/GenBank/DDBJ databases">
        <authorList>
            <person name="Rodriguez Cubillos JULIANA M."/>
            <person name="De Vega J."/>
        </authorList>
    </citation>
    <scope>NUCLEOTIDE SEQUENCE</scope>
</reference>
<gene>
    <name evidence="1" type="ORF">MILVUS5_LOCUS8705</name>
</gene>
<proteinExistence type="predicted"/>
<dbReference type="Proteomes" id="UP001177021">
    <property type="component" value="Unassembled WGS sequence"/>
</dbReference>
<comment type="caution">
    <text evidence="1">The sequence shown here is derived from an EMBL/GenBank/DDBJ whole genome shotgun (WGS) entry which is preliminary data.</text>
</comment>
<protein>
    <submittedName>
        <fullName evidence="1">Uncharacterized protein</fullName>
    </submittedName>
</protein>
<name>A0ACB0J316_TRIPR</name>
<sequence length="70" mass="8617">MIHRVVKKILEIFQLDHDSPIEFDILFFFFDSEFDILILQYLLKRNISVKTMSKEIDMQISYDLRDERYL</sequence>
<keyword evidence="2" id="KW-1185">Reference proteome</keyword>
<evidence type="ECO:0000313" key="2">
    <source>
        <dbReference type="Proteomes" id="UP001177021"/>
    </source>
</evidence>